<feature type="chain" id="PRO_5043598188" evidence="2">
    <location>
        <begin position="25"/>
        <end position="294"/>
    </location>
</feature>
<reference evidence="3 4" key="1">
    <citation type="journal article" date="2024" name="BMC Genomics">
        <title>De novo assembly and annotation of Popillia japonica's genome with initial clues to its potential as an invasive pest.</title>
        <authorList>
            <person name="Cucini C."/>
            <person name="Boschi S."/>
            <person name="Funari R."/>
            <person name="Cardaioli E."/>
            <person name="Iannotti N."/>
            <person name="Marturano G."/>
            <person name="Paoli F."/>
            <person name="Bruttini M."/>
            <person name="Carapelli A."/>
            <person name="Frati F."/>
            <person name="Nardi F."/>
        </authorList>
    </citation>
    <scope>NUCLEOTIDE SEQUENCE [LARGE SCALE GENOMIC DNA]</scope>
    <source>
        <strain evidence="3">DMR45628</strain>
    </source>
</reference>
<evidence type="ECO:0000313" key="4">
    <source>
        <dbReference type="Proteomes" id="UP001458880"/>
    </source>
</evidence>
<sequence>MNKRLSFKTIIIVVFVFGGNFASSQNVAISNSTATETTEKSPPTKVEVPPVANATDLGTTQLPPLSDLIPPKESPSKSIGVASNTALNPETFPALTVTGFDDFGTDLFSNFPNEDIVSSIDFNKFANTAAAKAEVLPAVSISGFGSFDTPFLPNFLNKAVVNSGDGKKSSDNTTEKTDVSPAIRFGNLETGLLSTSLNEITTNATDDKKSGNNTTPNVDELPPISLPNFGNFGSGFNLDFNNFVPSESYSPYITPYLAAPAYNGELQPSILSVLNPLLASQYSSPEIYLNNFKK</sequence>
<keyword evidence="4" id="KW-1185">Reference proteome</keyword>
<organism evidence="3 4">
    <name type="scientific">Popillia japonica</name>
    <name type="common">Japanese beetle</name>
    <dbReference type="NCBI Taxonomy" id="7064"/>
    <lineage>
        <taxon>Eukaryota</taxon>
        <taxon>Metazoa</taxon>
        <taxon>Ecdysozoa</taxon>
        <taxon>Arthropoda</taxon>
        <taxon>Hexapoda</taxon>
        <taxon>Insecta</taxon>
        <taxon>Pterygota</taxon>
        <taxon>Neoptera</taxon>
        <taxon>Endopterygota</taxon>
        <taxon>Coleoptera</taxon>
        <taxon>Polyphaga</taxon>
        <taxon>Scarabaeiformia</taxon>
        <taxon>Scarabaeidae</taxon>
        <taxon>Rutelinae</taxon>
        <taxon>Popillia</taxon>
    </lineage>
</organism>
<name>A0AAW1HWZ9_POPJA</name>
<protein>
    <submittedName>
        <fullName evidence="3">Uncharacterized protein</fullName>
    </submittedName>
</protein>
<feature type="signal peptide" evidence="2">
    <location>
        <begin position="1"/>
        <end position="24"/>
    </location>
</feature>
<evidence type="ECO:0000256" key="2">
    <source>
        <dbReference type="SAM" id="SignalP"/>
    </source>
</evidence>
<feature type="region of interest" description="Disordered" evidence="1">
    <location>
        <begin position="202"/>
        <end position="222"/>
    </location>
</feature>
<dbReference type="Proteomes" id="UP001458880">
    <property type="component" value="Unassembled WGS sequence"/>
</dbReference>
<dbReference type="AlphaFoldDB" id="A0AAW1HWZ9"/>
<gene>
    <name evidence="3" type="ORF">QE152_g38347</name>
</gene>
<evidence type="ECO:0000256" key="1">
    <source>
        <dbReference type="SAM" id="MobiDB-lite"/>
    </source>
</evidence>
<comment type="caution">
    <text evidence="3">The sequence shown here is derived from an EMBL/GenBank/DDBJ whole genome shotgun (WGS) entry which is preliminary data.</text>
</comment>
<dbReference type="EMBL" id="JASPKY010000817">
    <property type="protein sequence ID" value="KAK9681389.1"/>
    <property type="molecule type" value="Genomic_DNA"/>
</dbReference>
<accession>A0AAW1HWZ9</accession>
<proteinExistence type="predicted"/>
<evidence type="ECO:0000313" key="3">
    <source>
        <dbReference type="EMBL" id="KAK9681389.1"/>
    </source>
</evidence>
<feature type="region of interest" description="Disordered" evidence="1">
    <location>
        <begin position="31"/>
        <end position="81"/>
    </location>
</feature>
<keyword evidence="2" id="KW-0732">Signal</keyword>